<dbReference type="RefSeq" id="WP_212506098.1">
    <property type="nucleotide sequence ID" value="NZ_CP060696.1"/>
</dbReference>
<dbReference type="EMBL" id="CP060696">
    <property type="protein sequence ID" value="QNO17031.1"/>
    <property type="molecule type" value="Genomic_DNA"/>
</dbReference>
<accession>A0A7G9WEB9</accession>
<dbReference type="KEGG" id="caml:H6X83_08650"/>
<sequence length="469" mass="52769">MADILKITSPVVDKNQQTQVRAGTSTAATAPFQMQDIAKIAQTTAQTGILKQNTGLVKEGSPNILENLLKDPSVTETYLKNIFMLEEIFKLLPANNQTVTDEIENLFELMLVKPDEVAQEMISQEQAATSFRGELFTLLRQVSSEAGQGAEIQPAIANLLRALNHYIGNKDIRDAVANSFSFLADKLSSSKSLAPRLEQLAERFRAPDSEQQFQQLKQDALSLLQNVRNSVLFSQKLEKVVSITIYNLSRHNSNKQFLQESAIEVWRLLDFRTRGQFKALLTEYLHAADEADKKSEIASSKVMDTLVKLLSGEAQGKVSEAEQGRMEKIIRSLLSSPSNFTPLLHFVIPMAYEDLRSFAEIWIDPQSQDRGEKQDEEKGIHVLLVIDIEAFGRFEAEVYEKNNEVDFTLYCPPPLVKSYQKFGQTVSAILKPTSYYAGAIQVKELQNPRSLMQVFKTLPYRRTGVDVKI</sequence>
<keyword evidence="2" id="KW-1185">Reference proteome</keyword>
<organism evidence="1 2">
    <name type="scientific">Caproicibacterium amylolyticum</name>
    <dbReference type="NCBI Taxonomy" id="2766537"/>
    <lineage>
        <taxon>Bacteria</taxon>
        <taxon>Bacillati</taxon>
        <taxon>Bacillota</taxon>
        <taxon>Clostridia</taxon>
        <taxon>Eubacteriales</taxon>
        <taxon>Oscillospiraceae</taxon>
        <taxon>Caproicibacterium</taxon>
    </lineage>
</organism>
<evidence type="ECO:0000313" key="2">
    <source>
        <dbReference type="Proteomes" id="UP000516046"/>
    </source>
</evidence>
<gene>
    <name evidence="1" type="ORF">H6X83_08650</name>
</gene>
<reference evidence="1 2" key="1">
    <citation type="submission" date="2020-08" db="EMBL/GenBank/DDBJ databases">
        <authorList>
            <person name="Ren C."/>
            <person name="Gu Y."/>
            <person name="Xu Y."/>
        </authorList>
    </citation>
    <scope>NUCLEOTIDE SEQUENCE [LARGE SCALE GENOMIC DNA]</scope>
    <source>
        <strain evidence="1 2">LBM18003</strain>
    </source>
</reference>
<dbReference type="AlphaFoldDB" id="A0A7G9WEB9"/>
<dbReference type="Proteomes" id="UP000516046">
    <property type="component" value="Chromosome"/>
</dbReference>
<dbReference type="SUPFAM" id="SSF48371">
    <property type="entry name" value="ARM repeat"/>
    <property type="match status" value="1"/>
</dbReference>
<evidence type="ECO:0000313" key="1">
    <source>
        <dbReference type="EMBL" id="QNO17031.1"/>
    </source>
</evidence>
<dbReference type="InterPro" id="IPR016024">
    <property type="entry name" value="ARM-type_fold"/>
</dbReference>
<protein>
    <submittedName>
        <fullName evidence="1">Antitoxin</fullName>
    </submittedName>
</protein>
<name>A0A7G9WEB9_9FIRM</name>
<proteinExistence type="predicted"/>